<gene>
    <name evidence="2" type="ORF">HKW67_18980</name>
</gene>
<dbReference type="AlphaFoldDB" id="A0A6M4ITA2"/>
<dbReference type="SUPFAM" id="SSF54001">
    <property type="entry name" value="Cysteine proteinases"/>
    <property type="match status" value="1"/>
</dbReference>
<dbReference type="Gene3D" id="3.30.2140.20">
    <property type="match status" value="1"/>
</dbReference>
<dbReference type="RefSeq" id="WP_171226880.1">
    <property type="nucleotide sequence ID" value="NZ_CP053085.1"/>
</dbReference>
<accession>A0A6M4ITA2</accession>
<proteinExistence type="inferred from homology"/>
<protein>
    <recommendedName>
        <fullName evidence="4">Arylamine N-acetyltransferase</fullName>
    </recommendedName>
</protein>
<sequence length="277" mass="30693">MTMPDTLPAPLRDELCARLGVALEAPTTSQLTRVYDAWCLHVPFDNVRKLIALREAHAPPLPGAQAADFFTHWLSDGTGGTCWSSSHALWSLLTALGFRARRIAGSMRDTGIVTHGSVIVTIDQQEWLVDSSALTSRPVPMSTGAYRDTDPVFATEWQREGDTHVLRFAGAPGPELTPCRFLVDPTDSAYVQHRYELSRTFGPFNHFTYARRSVRDGFVVLRGPVRYHRTAQGMASRPLDRDGILHVLAHDIGISPAMLQRYEACGALDLNFLPLPE</sequence>
<name>A0A6M4ITA2_9BACT</name>
<organism evidence="2 3">
    <name type="scientific">Gemmatimonas groenlandica</name>
    <dbReference type="NCBI Taxonomy" id="2732249"/>
    <lineage>
        <taxon>Bacteria</taxon>
        <taxon>Pseudomonadati</taxon>
        <taxon>Gemmatimonadota</taxon>
        <taxon>Gemmatimonadia</taxon>
        <taxon>Gemmatimonadales</taxon>
        <taxon>Gemmatimonadaceae</taxon>
        <taxon>Gemmatimonas</taxon>
    </lineage>
</organism>
<evidence type="ECO:0008006" key="4">
    <source>
        <dbReference type="Google" id="ProtNLM"/>
    </source>
</evidence>
<evidence type="ECO:0000313" key="2">
    <source>
        <dbReference type="EMBL" id="QJR37445.1"/>
    </source>
</evidence>
<evidence type="ECO:0000313" key="3">
    <source>
        <dbReference type="Proteomes" id="UP000500938"/>
    </source>
</evidence>
<dbReference type="GO" id="GO:0016407">
    <property type="term" value="F:acetyltransferase activity"/>
    <property type="evidence" value="ECO:0007669"/>
    <property type="project" value="InterPro"/>
</dbReference>
<dbReference type="EMBL" id="CP053085">
    <property type="protein sequence ID" value="QJR37445.1"/>
    <property type="molecule type" value="Genomic_DNA"/>
</dbReference>
<dbReference type="InterPro" id="IPR038765">
    <property type="entry name" value="Papain-like_cys_pep_sf"/>
</dbReference>
<dbReference type="InterPro" id="IPR001447">
    <property type="entry name" value="Arylamine_N-AcTrfase"/>
</dbReference>
<dbReference type="InterPro" id="IPR053710">
    <property type="entry name" value="Arylamine_NAT_domain_sf"/>
</dbReference>
<keyword evidence="3" id="KW-1185">Reference proteome</keyword>
<comment type="similarity">
    <text evidence="1">Belongs to the arylamine N-acetyltransferase family.</text>
</comment>
<dbReference type="Proteomes" id="UP000500938">
    <property type="component" value="Chromosome"/>
</dbReference>
<dbReference type="Pfam" id="PF00797">
    <property type="entry name" value="Acetyltransf_2"/>
    <property type="match status" value="1"/>
</dbReference>
<evidence type="ECO:0000256" key="1">
    <source>
        <dbReference type="ARBA" id="ARBA00006547"/>
    </source>
</evidence>
<dbReference type="KEGG" id="ggr:HKW67_18980"/>
<reference evidence="2 3" key="1">
    <citation type="submission" date="2020-05" db="EMBL/GenBank/DDBJ databases">
        <title>Complete genome sequence of Gemmatimonas greenlandica TET16.</title>
        <authorList>
            <person name="Zeng Y."/>
        </authorList>
    </citation>
    <scope>NUCLEOTIDE SEQUENCE [LARGE SCALE GENOMIC DNA]</scope>
    <source>
        <strain evidence="2 3">TET16</strain>
    </source>
</reference>